<reference evidence="3" key="1">
    <citation type="journal article" date="2018" name="Nat. Microbiol.">
        <title>Leveraging single-cell genomics to expand the fungal tree of life.</title>
        <authorList>
            <person name="Ahrendt S.R."/>
            <person name="Quandt C.A."/>
            <person name="Ciobanu D."/>
            <person name="Clum A."/>
            <person name="Salamov A."/>
            <person name="Andreopoulos B."/>
            <person name="Cheng J.F."/>
            <person name="Woyke T."/>
            <person name="Pelin A."/>
            <person name="Henrissat B."/>
            <person name="Reynolds N.K."/>
            <person name="Benny G.L."/>
            <person name="Smith M.E."/>
            <person name="James T.Y."/>
            <person name="Grigoriev I.V."/>
        </authorList>
    </citation>
    <scope>NUCLEOTIDE SEQUENCE [LARGE SCALE GENOMIC DNA]</scope>
    <source>
        <strain evidence="3">RSA 1356</strain>
    </source>
</reference>
<dbReference type="OrthoDB" id="10253254at2759"/>
<dbReference type="AlphaFoldDB" id="A0A4P9XUA0"/>
<protein>
    <recommendedName>
        <fullName evidence="1">DEAD-box helicase OB fold domain-containing protein</fullName>
    </recommendedName>
</protein>
<dbReference type="InterPro" id="IPR011709">
    <property type="entry name" value="DEAD-box_helicase_OB_fold"/>
</dbReference>
<dbReference type="EMBL" id="KZ992489">
    <property type="protein sequence ID" value="RKP09776.1"/>
    <property type="molecule type" value="Genomic_DNA"/>
</dbReference>
<feature type="domain" description="DEAD-box helicase OB fold" evidence="1">
    <location>
        <begin position="148"/>
        <end position="238"/>
    </location>
</feature>
<sequence length="296" mass="33139">MASTSQSIRVIRHVTTLDGRMRFTRVADATMTAVDDAPGRRSHADDPMPGMPPMLNMPIPVTQQVLVRLDRQRQPILGFGAAMTEASAINLMRLKQGYEQEYWQLSAMLEIRKLRRQLTNIVQVNCPGVDVCINPQMPPPSALQSKLLRQILMTGFIDQVAVRKDLVDSSVRVAKRSRDVPYATMWSEEDAYLHPTSVLYGASPAPEMVIYGELLRTSKVWLQGATAVERRWAPLVGKPLCIYGKPLASPAPQYNATKDIATVFVVPSFGPKSWTLPAVKAQQRRVGTRWQFDRVL</sequence>
<dbReference type="Proteomes" id="UP000271241">
    <property type="component" value="Unassembled WGS sequence"/>
</dbReference>
<evidence type="ECO:0000313" key="2">
    <source>
        <dbReference type="EMBL" id="RKP09776.1"/>
    </source>
</evidence>
<evidence type="ECO:0000313" key="3">
    <source>
        <dbReference type="Proteomes" id="UP000271241"/>
    </source>
</evidence>
<dbReference type="STRING" id="78915.A0A4P9XUA0"/>
<proteinExistence type="predicted"/>
<dbReference type="Pfam" id="PF07717">
    <property type="entry name" value="OB_NTP_bind"/>
    <property type="match status" value="1"/>
</dbReference>
<keyword evidence="3" id="KW-1185">Reference proteome</keyword>
<evidence type="ECO:0000259" key="1">
    <source>
        <dbReference type="Pfam" id="PF07717"/>
    </source>
</evidence>
<organism evidence="2 3">
    <name type="scientific">Thamnocephalis sphaerospora</name>
    <dbReference type="NCBI Taxonomy" id="78915"/>
    <lineage>
        <taxon>Eukaryota</taxon>
        <taxon>Fungi</taxon>
        <taxon>Fungi incertae sedis</taxon>
        <taxon>Zoopagomycota</taxon>
        <taxon>Zoopagomycotina</taxon>
        <taxon>Zoopagomycetes</taxon>
        <taxon>Zoopagales</taxon>
        <taxon>Sigmoideomycetaceae</taxon>
        <taxon>Thamnocephalis</taxon>
    </lineage>
</organism>
<name>A0A4P9XUA0_9FUNG</name>
<gene>
    <name evidence="2" type="ORF">THASP1DRAFT_28429</name>
</gene>
<accession>A0A4P9XUA0</accession>